<dbReference type="InterPro" id="IPR011042">
    <property type="entry name" value="6-blade_b-propeller_TolB-like"/>
</dbReference>
<sequence length="301" mass="32171">MWFNPPRPLPVRPFARLPEAHRRPRRTAWSDANRGGAAIDSFLEGPCFDAAGHFLVTDIPNGRIFRVGPRDWDLVAEYEGWPNGMAPGPAQGAHAGALLITDYRHGLLSLDPATGAIAPVLETVLSEGFKGLNDLVVDAAGAILFTDQGQTGLQDPSGRVFRLWPDGRLDRLIGNGPSPNGIALNHAGTHCYVAMTRSCEVWRFALRPDAQVGKANCFARLPAGTSGPDGLAVDAADRLFVANPGHGQVWGFDAHGQALFRLDCTEHGRMPTNCCFAPDGTTLLITESQSGQVLAAEIPPA</sequence>
<accession>A0A327M5D5</accession>
<dbReference type="SUPFAM" id="SSF63829">
    <property type="entry name" value="Calcium-dependent phosphotriesterase"/>
    <property type="match status" value="1"/>
</dbReference>
<dbReference type="AlphaFoldDB" id="A0A327M5D5"/>
<dbReference type="Pfam" id="PF08450">
    <property type="entry name" value="SGL"/>
    <property type="match status" value="1"/>
</dbReference>
<evidence type="ECO:0000259" key="1">
    <source>
        <dbReference type="Pfam" id="PF08450"/>
    </source>
</evidence>
<dbReference type="EMBL" id="QLIX01000012">
    <property type="protein sequence ID" value="RAI57949.1"/>
    <property type="molecule type" value="Genomic_DNA"/>
</dbReference>
<dbReference type="OrthoDB" id="241638at2"/>
<dbReference type="Gene3D" id="2.120.10.30">
    <property type="entry name" value="TolB, C-terminal domain"/>
    <property type="match status" value="1"/>
</dbReference>
<reference evidence="3" key="1">
    <citation type="submission" date="2018-06" db="EMBL/GenBank/DDBJ databases">
        <authorList>
            <person name="Khan S.A."/>
        </authorList>
    </citation>
    <scope>NUCLEOTIDE SEQUENCE [LARGE SCALE GENOMIC DNA]</scope>
    <source>
        <strain evidence="3">DB-1506</strain>
    </source>
</reference>
<dbReference type="Proteomes" id="UP000249065">
    <property type="component" value="Unassembled WGS sequence"/>
</dbReference>
<proteinExistence type="predicted"/>
<dbReference type="PANTHER" id="PTHR47572">
    <property type="entry name" value="LIPOPROTEIN-RELATED"/>
    <property type="match status" value="1"/>
</dbReference>
<dbReference type="InterPro" id="IPR051262">
    <property type="entry name" value="SMP-30/CGR1_Lactonase"/>
</dbReference>
<protein>
    <submittedName>
        <fullName evidence="2">Gluconolaconase</fullName>
    </submittedName>
</protein>
<dbReference type="InterPro" id="IPR013658">
    <property type="entry name" value="SGL"/>
</dbReference>
<comment type="caution">
    <text evidence="2">The sequence shown here is derived from an EMBL/GenBank/DDBJ whole genome shotgun (WGS) entry which is preliminary data.</text>
</comment>
<keyword evidence="3" id="KW-1185">Reference proteome</keyword>
<feature type="domain" description="SMP-30/Gluconolactonase/LRE-like region" evidence="1">
    <location>
        <begin position="44"/>
        <end position="287"/>
    </location>
</feature>
<evidence type="ECO:0000313" key="2">
    <source>
        <dbReference type="EMBL" id="RAI57949.1"/>
    </source>
</evidence>
<gene>
    <name evidence="2" type="ORF">DOO78_15800</name>
</gene>
<evidence type="ECO:0000313" key="3">
    <source>
        <dbReference type="Proteomes" id="UP000249065"/>
    </source>
</evidence>
<dbReference type="PANTHER" id="PTHR47572:SF5">
    <property type="entry name" value="BLR2277 PROTEIN"/>
    <property type="match status" value="1"/>
</dbReference>
<organism evidence="2 3">
    <name type="scientific">Roseicella frigidaeris</name>
    <dbReference type="NCBI Taxonomy" id="2230885"/>
    <lineage>
        <taxon>Bacteria</taxon>
        <taxon>Pseudomonadati</taxon>
        <taxon>Pseudomonadota</taxon>
        <taxon>Alphaproteobacteria</taxon>
        <taxon>Acetobacterales</taxon>
        <taxon>Roseomonadaceae</taxon>
        <taxon>Roseicella</taxon>
    </lineage>
</organism>
<name>A0A327M5D5_9PROT</name>